<dbReference type="GO" id="GO:0044206">
    <property type="term" value="P:UMP salvage"/>
    <property type="evidence" value="ECO:0007669"/>
    <property type="project" value="UniProtKB-UniPathway"/>
</dbReference>
<dbReference type="Pfam" id="PF14681">
    <property type="entry name" value="UPRTase"/>
    <property type="match status" value="1"/>
</dbReference>
<dbReference type="NCBIfam" id="NF001097">
    <property type="entry name" value="PRK00129.1"/>
    <property type="match status" value="1"/>
</dbReference>
<dbReference type="GO" id="GO:0004845">
    <property type="term" value="F:uracil phosphoribosyltransferase activity"/>
    <property type="evidence" value="ECO:0007669"/>
    <property type="project" value="UniProtKB-EC"/>
</dbReference>
<evidence type="ECO:0000256" key="3">
    <source>
        <dbReference type="ARBA" id="ARBA00009516"/>
    </source>
</evidence>
<dbReference type="InterPro" id="IPR050054">
    <property type="entry name" value="UPRTase/APRTase"/>
</dbReference>
<keyword evidence="8" id="KW-0547">Nucleotide-binding</keyword>
<dbReference type="CDD" id="cd06223">
    <property type="entry name" value="PRTases_typeI"/>
    <property type="match status" value="1"/>
</dbReference>
<dbReference type="FunFam" id="3.40.50.2020:FF:000003">
    <property type="entry name" value="Uracil phosphoribosyltransferase"/>
    <property type="match status" value="1"/>
</dbReference>
<dbReference type="NCBIfam" id="TIGR01091">
    <property type="entry name" value="upp"/>
    <property type="match status" value="1"/>
</dbReference>
<keyword evidence="5" id="KW-0021">Allosteric enzyme</keyword>
<organism evidence="13">
    <name type="scientific">marine sediment metagenome</name>
    <dbReference type="NCBI Taxonomy" id="412755"/>
    <lineage>
        <taxon>unclassified sequences</taxon>
        <taxon>metagenomes</taxon>
        <taxon>ecological metagenomes</taxon>
    </lineage>
</organism>
<dbReference type="InterPro" id="IPR034332">
    <property type="entry name" value="Upp_B"/>
</dbReference>
<dbReference type="InterPro" id="IPR029057">
    <property type="entry name" value="PRTase-like"/>
</dbReference>
<evidence type="ECO:0000256" key="8">
    <source>
        <dbReference type="ARBA" id="ARBA00022741"/>
    </source>
</evidence>
<evidence type="ECO:0000256" key="10">
    <source>
        <dbReference type="ARBA" id="ARBA00023134"/>
    </source>
</evidence>
<evidence type="ECO:0000256" key="6">
    <source>
        <dbReference type="ARBA" id="ARBA00022676"/>
    </source>
</evidence>
<keyword evidence="6" id="KW-0328">Glycosyltransferase</keyword>
<keyword evidence="9" id="KW-0460">Magnesium</keyword>
<comment type="cofactor">
    <cofactor evidence="1">
        <name>Mg(2+)</name>
        <dbReference type="ChEBI" id="CHEBI:18420"/>
    </cofactor>
</comment>
<evidence type="ECO:0000259" key="12">
    <source>
        <dbReference type="Pfam" id="PF14681"/>
    </source>
</evidence>
<dbReference type="PANTHER" id="PTHR32315">
    <property type="entry name" value="ADENINE PHOSPHORIBOSYLTRANSFERASE"/>
    <property type="match status" value="1"/>
</dbReference>
<dbReference type="PANTHER" id="PTHR32315:SF4">
    <property type="entry name" value="URACIL PHOSPHORIBOSYLTRANSFERASE, CHLOROPLASTIC"/>
    <property type="match status" value="1"/>
</dbReference>
<dbReference type="EC" id="2.4.2.9" evidence="4"/>
<dbReference type="Gene3D" id="3.40.50.2020">
    <property type="match status" value="1"/>
</dbReference>
<reference evidence="13" key="1">
    <citation type="journal article" date="2014" name="Front. Microbiol.">
        <title>High frequency of phylogenetically diverse reductive dehalogenase-homologous genes in deep subseafloor sedimentary metagenomes.</title>
        <authorList>
            <person name="Kawai M."/>
            <person name="Futagami T."/>
            <person name="Toyoda A."/>
            <person name="Takaki Y."/>
            <person name="Nishi S."/>
            <person name="Hori S."/>
            <person name="Arai W."/>
            <person name="Tsubouchi T."/>
            <person name="Morono Y."/>
            <person name="Uchiyama I."/>
            <person name="Ito T."/>
            <person name="Fujiyama A."/>
            <person name="Inagaki F."/>
            <person name="Takami H."/>
        </authorList>
    </citation>
    <scope>NUCLEOTIDE SEQUENCE</scope>
    <source>
        <strain evidence="13">Expedition CK06-06</strain>
    </source>
</reference>
<proteinExistence type="inferred from homology"/>
<comment type="caution">
    <text evidence="13">The sequence shown here is derived from an EMBL/GenBank/DDBJ whole genome shotgun (WGS) entry which is preliminary data.</text>
</comment>
<evidence type="ECO:0000256" key="11">
    <source>
        <dbReference type="ARBA" id="ARBA00031082"/>
    </source>
</evidence>
<name>X0SYY3_9ZZZZ</name>
<dbReference type="UniPathway" id="UPA00574">
    <property type="reaction ID" value="UER00636"/>
</dbReference>
<evidence type="ECO:0000256" key="4">
    <source>
        <dbReference type="ARBA" id="ARBA00011894"/>
    </source>
</evidence>
<evidence type="ECO:0000256" key="9">
    <source>
        <dbReference type="ARBA" id="ARBA00022842"/>
    </source>
</evidence>
<accession>X0SYY3</accession>
<sequence length="209" mass="23046">MSGVIILDHPLIQHKLTLIRDKSTQMKEFRELVDELSNLIAYEATREIELKEIEIETPIGKTKSKVISGKNIAVIAILRAGLGMVDGILKLIPPAKVGHIGMYRDPDTLKPVEYYAKLPSDIKDRKVIIVDPMLATGGSAVACIDYVKKCGTEDIKFMCIISAPEGIDMLQKYHPDVKIYTAAVDERLNSHGYIVPGLGDAGDRLFGTK</sequence>
<evidence type="ECO:0000256" key="5">
    <source>
        <dbReference type="ARBA" id="ARBA00022533"/>
    </source>
</evidence>
<dbReference type="EMBL" id="BARS01003326">
    <property type="protein sequence ID" value="GAF81142.1"/>
    <property type="molecule type" value="Genomic_DNA"/>
</dbReference>
<gene>
    <name evidence="13" type="ORF">S01H1_06441</name>
</gene>
<evidence type="ECO:0000313" key="13">
    <source>
        <dbReference type="EMBL" id="GAF81142.1"/>
    </source>
</evidence>
<evidence type="ECO:0000256" key="7">
    <source>
        <dbReference type="ARBA" id="ARBA00022679"/>
    </source>
</evidence>
<protein>
    <recommendedName>
        <fullName evidence="4">uracil phosphoribosyltransferase</fullName>
        <ecNumber evidence="4">2.4.2.9</ecNumber>
    </recommendedName>
    <alternativeName>
        <fullName evidence="11">UMP pyrophosphorylase</fullName>
    </alternativeName>
</protein>
<dbReference type="InterPro" id="IPR005765">
    <property type="entry name" value="UPRT"/>
</dbReference>
<comment type="similarity">
    <text evidence="3">Belongs to the UPRTase family.</text>
</comment>
<comment type="pathway">
    <text evidence="2">Pyrimidine metabolism; UMP biosynthesis via salvage pathway; UMP from uracil: step 1/1.</text>
</comment>
<dbReference type="GO" id="GO:0005525">
    <property type="term" value="F:GTP binding"/>
    <property type="evidence" value="ECO:0007669"/>
    <property type="project" value="UniProtKB-KW"/>
</dbReference>
<feature type="domain" description="Phosphoribosyltransferase" evidence="12">
    <location>
        <begin position="7"/>
        <end position="208"/>
    </location>
</feature>
<dbReference type="GO" id="GO:0005737">
    <property type="term" value="C:cytoplasm"/>
    <property type="evidence" value="ECO:0007669"/>
    <property type="project" value="UniProtKB-ARBA"/>
</dbReference>
<evidence type="ECO:0000256" key="2">
    <source>
        <dbReference type="ARBA" id="ARBA00005180"/>
    </source>
</evidence>
<dbReference type="HAMAP" id="MF_01218_B">
    <property type="entry name" value="Upp_B"/>
    <property type="match status" value="1"/>
</dbReference>
<keyword evidence="7" id="KW-0808">Transferase</keyword>
<dbReference type="GO" id="GO:0006223">
    <property type="term" value="P:uracil salvage"/>
    <property type="evidence" value="ECO:0007669"/>
    <property type="project" value="InterPro"/>
</dbReference>
<dbReference type="InterPro" id="IPR000836">
    <property type="entry name" value="PRTase_dom"/>
</dbReference>
<evidence type="ECO:0000256" key="1">
    <source>
        <dbReference type="ARBA" id="ARBA00001946"/>
    </source>
</evidence>
<dbReference type="SUPFAM" id="SSF53271">
    <property type="entry name" value="PRTase-like"/>
    <property type="match status" value="1"/>
</dbReference>
<keyword evidence="10" id="KW-0342">GTP-binding</keyword>
<dbReference type="AlphaFoldDB" id="X0SYY3"/>